<reference evidence="2 3" key="1">
    <citation type="submission" date="2019-07" db="EMBL/GenBank/DDBJ databases">
        <authorList>
            <person name="Jastrzebski P J."/>
            <person name="Paukszto L."/>
            <person name="Jastrzebski P J."/>
        </authorList>
    </citation>
    <scope>NUCLEOTIDE SEQUENCE [LARGE SCALE GENOMIC DNA]</scope>
    <source>
        <strain evidence="2 3">WMS-il1</strain>
    </source>
</reference>
<dbReference type="AlphaFoldDB" id="A0A564Z1G9"/>
<evidence type="ECO:0000256" key="1">
    <source>
        <dbReference type="SAM" id="MobiDB-lite"/>
    </source>
</evidence>
<feature type="compositionally biased region" description="Acidic residues" evidence="1">
    <location>
        <begin position="944"/>
        <end position="957"/>
    </location>
</feature>
<accession>A0A564Z1G9</accession>
<keyword evidence="3" id="KW-1185">Reference proteome</keyword>
<evidence type="ECO:0000313" key="3">
    <source>
        <dbReference type="Proteomes" id="UP000321570"/>
    </source>
</evidence>
<organism evidence="2 3">
    <name type="scientific">Hymenolepis diminuta</name>
    <name type="common">Rat tapeworm</name>
    <dbReference type="NCBI Taxonomy" id="6216"/>
    <lineage>
        <taxon>Eukaryota</taxon>
        <taxon>Metazoa</taxon>
        <taxon>Spiralia</taxon>
        <taxon>Lophotrochozoa</taxon>
        <taxon>Platyhelminthes</taxon>
        <taxon>Cestoda</taxon>
        <taxon>Eucestoda</taxon>
        <taxon>Cyclophyllidea</taxon>
        <taxon>Hymenolepididae</taxon>
        <taxon>Hymenolepis</taxon>
    </lineage>
</organism>
<dbReference type="EMBL" id="CABIJS010000544">
    <property type="protein sequence ID" value="VUZ53139.1"/>
    <property type="molecule type" value="Genomic_DNA"/>
</dbReference>
<dbReference type="Proteomes" id="UP000321570">
    <property type="component" value="Unassembled WGS sequence"/>
</dbReference>
<name>A0A564Z1G9_HYMDI</name>
<feature type="compositionally biased region" description="Basic and acidic residues" evidence="1">
    <location>
        <begin position="551"/>
        <end position="560"/>
    </location>
</feature>
<protein>
    <submittedName>
        <fullName evidence="2">Uncharacterized protein</fullName>
    </submittedName>
</protein>
<feature type="region of interest" description="Disordered" evidence="1">
    <location>
        <begin position="517"/>
        <end position="560"/>
    </location>
</feature>
<sequence>MTLLELLYVLNDNTDSKNNDVVKFKKLLDTLTKWNRNSSAFYRWARLPNDNVLSDSNKCIPNPSDVISRQDICRSYDLLQKQRLILRRYGPELDAIMTDITYSNQYKLQTEFKQRLDFISDCLKALPYQIHPMENFSIASETSTILHKFDAEIEKQILQSLVSSLKSQVDHRKSLIHSRIKGAYGNLLPNMTEDGTIPFYERFHPYSKPELLQLASYLAQHDVAFNNLPVYSTEEGDGDDGNIEIQEPKSSAKKEKPKNAPVRPPIRSHSPPVRDTGIDVPPRKPLYAPTERQLNAAKASHLRQLINKSKTALLKLDREILAERSDLSLNEQKDRIGPSVAQRHLKCPMAPTGVLKPKVRVLGDKGARKIRRPASGKWVTKAISPTLHQCSRHAFDPRSSRDAKILSIYLQRLALEKSFQGQEDSQLLHVNQPKKPKRGSADLNVPHNYIKTSAIHYEQQYPPGLIAFLEKWGSKLDNSSYKGVRRPQVHFTNNGQLESSTESVSNSTDSISEFIQRHANHNKPPQKLRSRSTESKSDLLKSTNALKSRKTSVERNSSRMISELKEGGTPYRILRLPVEQYQQLLARSKTEVVVKADRFNYENLLPFHKSERPAGIVQICDSLSEEIVNACVEASANLVDNLSNEVINELLRSELAVSTSSSWSSFSGISEFPQKMRPSDVKQLILPVPSKSKIQPPTSKKHSIGKLTLQMPNQTGLKTLNPVKELTAPTNLSVPENKSQDFVLDGDLLARTSEIRSVISHSPDQEQIVAGDGSLIKRSSKERSVVERFSTPEEVRLKSSTSDIIQIKSINGGTLIKNASSNGSNSSPPSRVSSRKGSERGELVSLKKSFSQGYLVSIENHQTPTSRLQSQVTVGQNSLKSTLLQGVLTPKEMSPPKSVMLHDKPSSFDLITSLAGPLTPDTPTSKDNTTQETVPSLNGSSQFYEDDFESTEGIDSN</sequence>
<feature type="region of interest" description="Disordered" evidence="1">
    <location>
        <begin position="914"/>
        <end position="957"/>
    </location>
</feature>
<feature type="compositionally biased region" description="Polar residues" evidence="1">
    <location>
        <begin position="921"/>
        <end position="943"/>
    </location>
</feature>
<feature type="compositionally biased region" description="Basic residues" evidence="1">
    <location>
        <begin position="518"/>
        <end position="530"/>
    </location>
</feature>
<feature type="compositionally biased region" description="Basic and acidic residues" evidence="1">
    <location>
        <begin position="246"/>
        <end position="258"/>
    </location>
</feature>
<evidence type="ECO:0000313" key="2">
    <source>
        <dbReference type="EMBL" id="VUZ53139.1"/>
    </source>
</evidence>
<feature type="compositionally biased region" description="Low complexity" evidence="1">
    <location>
        <begin position="820"/>
        <end position="832"/>
    </location>
</feature>
<gene>
    <name evidence="2" type="ORF">WMSIL1_LOCUS11485</name>
</gene>
<feature type="region of interest" description="Disordered" evidence="1">
    <location>
        <begin position="231"/>
        <end position="280"/>
    </location>
</feature>
<proteinExistence type="predicted"/>
<feature type="region of interest" description="Disordered" evidence="1">
    <location>
        <begin position="816"/>
        <end position="841"/>
    </location>
</feature>